<organism evidence="2 3">
    <name type="scientific">Streblomastix strix</name>
    <dbReference type="NCBI Taxonomy" id="222440"/>
    <lineage>
        <taxon>Eukaryota</taxon>
        <taxon>Metamonada</taxon>
        <taxon>Preaxostyla</taxon>
        <taxon>Oxymonadida</taxon>
        <taxon>Streblomastigidae</taxon>
        <taxon>Streblomastix</taxon>
    </lineage>
</organism>
<feature type="compositionally biased region" description="Basic and acidic residues" evidence="1">
    <location>
        <begin position="140"/>
        <end position="159"/>
    </location>
</feature>
<proteinExistence type="predicted"/>
<comment type="caution">
    <text evidence="2">The sequence shown here is derived from an EMBL/GenBank/DDBJ whole genome shotgun (WGS) entry which is preliminary data.</text>
</comment>
<dbReference type="EMBL" id="SNRW01007987">
    <property type="protein sequence ID" value="KAA6380292.1"/>
    <property type="molecule type" value="Genomic_DNA"/>
</dbReference>
<dbReference type="AlphaFoldDB" id="A0A5J4VCZ5"/>
<reference evidence="2 3" key="1">
    <citation type="submission" date="2019-03" db="EMBL/GenBank/DDBJ databases">
        <title>Single cell metagenomics reveals metabolic interactions within the superorganism composed of flagellate Streblomastix strix and complex community of Bacteroidetes bacteria on its surface.</title>
        <authorList>
            <person name="Treitli S.C."/>
            <person name="Kolisko M."/>
            <person name="Husnik F."/>
            <person name="Keeling P."/>
            <person name="Hampl V."/>
        </authorList>
    </citation>
    <scope>NUCLEOTIDE SEQUENCE [LARGE SCALE GENOMIC DNA]</scope>
    <source>
        <strain evidence="2">ST1C</strain>
    </source>
</reference>
<sequence>MTKLSSKSEAQLKEIMNCNGMTIRSNQSLYSNYNEYPRLISRKYPQMTLFMKQTDQTYSQEMVVGRSSRLQPTKNEDLILQTIDNTSNENHNLQTNDNRNEKSLKKTSFDKFSRSSEVTANYDSINYFMNQQKQSQKAIRPMEDLRNREKDLKGSKDQDEVISNSMIDQPEQLD</sequence>
<gene>
    <name evidence="2" type="ORF">EZS28_024180</name>
</gene>
<evidence type="ECO:0000256" key="1">
    <source>
        <dbReference type="SAM" id="MobiDB-lite"/>
    </source>
</evidence>
<feature type="compositionally biased region" description="Polar residues" evidence="1">
    <location>
        <begin position="85"/>
        <end position="97"/>
    </location>
</feature>
<feature type="region of interest" description="Disordered" evidence="1">
    <location>
        <begin position="85"/>
        <end position="108"/>
    </location>
</feature>
<name>A0A5J4VCZ5_9EUKA</name>
<evidence type="ECO:0000313" key="2">
    <source>
        <dbReference type="EMBL" id="KAA6380292.1"/>
    </source>
</evidence>
<protein>
    <submittedName>
        <fullName evidence="2">Uncharacterized protein</fullName>
    </submittedName>
</protein>
<feature type="compositionally biased region" description="Basic and acidic residues" evidence="1">
    <location>
        <begin position="98"/>
        <end position="108"/>
    </location>
</feature>
<feature type="region of interest" description="Disordered" evidence="1">
    <location>
        <begin position="132"/>
        <end position="174"/>
    </location>
</feature>
<evidence type="ECO:0000313" key="3">
    <source>
        <dbReference type="Proteomes" id="UP000324800"/>
    </source>
</evidence>
<dbReference type="Proteomes" id="UP000324800">
    <property type="component" value="Unassembled WGS sequence"/>
</dbReference>
<accession>A0A5J4VCZ5</accession>